<evidence type="ECO:0000259" key="6">
    <source>
        <dbReference type="Pfam" id="PF01957"/>
    </source>
</evidence>
<accession>A0ABW4TT44</accession>
<dbReference type="RefSeq" id="WP_343921675.1">
    <property type="nucleotide sequence ID" value="NZ_BAAAJT010000003.1"/>
</dbReference>
<dbReference type="InterPro" id="IPR012340">
    <property type="entry name" value="NA-bd_OB-fold"/>
</dbReference>
<gene>
    <name evidence="7" type="ORF">ACFSDE_18410</name>
</gene>
<protein>
    <submittedName>
        <fullName evidence="7">NfeD family protein</fullName>
    </submittedName>
</protein>
<feature type="transmembrane region" description="Helical" evidence="5">
    <location>
        <begin position="55"/>
        <end position="73"/>
    </location>
</feature>
<comment type="subcellular location">
    <subcellularLocation>
        <location evidence="1">Membrane</location>
        <topology evidence="1">Multi-pass membrane protein</topology>
    </subcellularLocation>
</comment>
<dbReference type="InterPro" id="IPR052165">
    <property type="entry name" value="Membrane_assoc_protease"/>
</dbReference>
<dbReference type="Proteomes" id="UP001597351">
    <property type="component" value="Unassembled WGS sequence"/>
</dbReference>
<feature type="transmembrane region" description="Helical" evidence="5">
    <location>
        <begin position="12"/>
        <end position="43"/>
    </location>
</feature>
<organism evidence="7 8">
    <name type="scientific">Nocardioides aestuarii</name>
    <dbReference type="NCBI Taxonomy" id="252231"/>
    <lineage>
        <taxon>Bacteria</taxon>
        <taxon>Bacillati</taxon>
        <taxon>Actinomycetota</taxon>
        <taxon>Actinomycetes</taxon>
        <taxon>Propionibacteriales</taxon>
        <taxon>Nocardioidaceae</taxon>
        <taxon>Nocardioides</taxon>
    </lineage>
</organism>
<sequence length="157" mass="16676">MEQFGEWLRDNTWSAWFSLAVILGVAEMASLDLVLAMLAVGALGGAASSLVTDLVLVQALVAIATAVGMLALVRPNLVRRLHTGPELRLGHTRLIGAQGSVTREITALAPGEVKVSGETWTAQPYDETLTIAPGETIEVLDIRGATAYVHPIPRLEP</sequence>
<dbReference type="InterPro" id="IPR002810">
    <property type="entry name" value="NfeD-like_C"/>
</dbReference>
<keyword evidence="8" id="KW-1185">Reference proteome</keyword>
<keyword evidence="2 5" id="KW-0812">Transmembrane</keyword>
<keyword evidence="3 5" id="KW-1133">Transmembrane helix</keyword>
<dbReference type="EMBL" id="JBHUGD010000004">
    <property type="protein sequence ID" value="MFD1948781.1"/>
    <property type="molecule type" value="Genomic_DNA"/>
</dbReference>
<dbReference type="SUPFAM" id="SSF141322">
    <property type="entry name" value="NfeD domain-like"/>
    <property type="match status" value="1"/>
</dbReference>
<proteinExistence type="predicted"/>
<feature type="domain" description="NfeD-like C-terminal" evidence="6">
    <location>
        <begin position="93"/>
        <end position="151"/>
    </location>
</feature>
<comment type="caution">
    <text evidence="7">The sequence shown here is derived from an EMBL/GenBank/DDBJ whole genome shotgun (WGS) entry which is preliminary data.</text>
</comment>
<evidence type="ECO:0000256" key="3">
    <source>
        <dbReference type="ARBA" id="ARBA00022989"/>
    </source>
</evidence>
<dbReference type="Pfam" id="PF01957">
    <property type="entry name" value="NfeD"/>
    <property type="match status" value="1"/>
</dbReference>
<reference evidence="8" key="1">
    <citation type="journal article" date="2019" name="Int. J. Syst. Evol. Microbiol.">
        <title>The Global Catalogue of Microorganisms (GCM) 10K type strain sequencing project: providing services to taxonomists for standard genome sequencing and annotation.</title>
        <authorList>
            <consortium name="The Broad Institute Genomics Platform"/>
            <consortium name="The Broad Institute Genome Sequencing Center for Infectious Disease"/>
            <person name="Wu L."/>
            <person name="Ma J."/>
        </authorList>
    </citation>
    <scope>NUCLEOTIDE SEQUENCE [LARGE SCALE GENOMIC DNA]</scope>
    <source>
        <strain evidence="8">CGMCC 1.12477</strain>
    </source>
</reference>
<dbReference type="PANTHER" id="PTHR33507:SF3">
    <property type="entry name" value="INNER MEMBRANE PROTEIN YBBJ"/>
    <property type="match status" value="1"/>
</dbReference>
<evidence type="ECO:0000313" key="8">
    <source>
        <dbReference type="Proteomes" id="UP001597351"/>
    </source>
</evidence>
<evidence type="ECO:0000256" key="5">
    <source>
        <dbReference type="SAM" id="Phobius"/>
    </source>
</evidence>
<evidence type="ECO:0000256" key="4">
    <source>
        <dbReference type="ARBA" id="ARBA00023136"/>
    </source>
</evidence>
<evidence type="ECO:0000256" key="1">
    <source>
        <dbReference type="ARBA" id="ARBA00004141"/>
    </source>
</evidence>
<evidence type="ECO:0000313" key="7">
    <source>
        <dbReference type="EMBL" id="MFD1948781.1"/>
    </source>
</evidence>
<evidence type="ECO:0000256" key="2">
    <source>
        <dbReference type="ARBA" id="ARBA00022692"/>
    </source>
</evidence>
<dbReference type="Gene3D" id="2.40.50.140">
    <property type="entry name" value="Nucleic acid-binding proteins"/>
    <property type="match status" value="1"/>
</dbReference>
<keyword evidence="4 5" id="KW-0472">Membrane</keyword>
<name>A0ABW4TT44_9ACTN</name>
<dbReference type="PANTHER" id="PTHR33507">
    <property type="entry name" value="INNER MEMBRANE PROTEIN YBBJ"/>
    <property type="match status" value="1"/>
</dbReference>